<feature type="region of interest" description="Disordered" evidence="1">
    <location>
        <begin position="52"/>
        <end position="75"/>
    </location>
</feature>
<evidence type="ECO:0000313" key="2">
    <source>
        <dbReference type="EMBL" id="MDP9903231.1"/>
    </source>
</evidence>
<dbReference type="RefSeq" id="WP_306958850.1">
    <property type="nucleotide sequence ID" value="NZ_JAUSRG010000001.1"/>
</dbReference>
<proteinExistence type="predicted"/>
<reference evidence="2 4" key="1">
    <citation type="submission" date="2023-07" db="EMBL/GenBank/DDBJ databases">
        <title>Sorghum-associated microbial communities from plants grown in Nebraska, USA.</title>
        <authorList>
            <person name="Schachtman D."/>
        </authorList>
    </citation>
    <scope>NUCLEOTIDE SEQUENCE</scope>
    <source>
        <strain evidence="2">DS1006</strain>
        <strain evidence="3 4">DS1016</strain>
    </source>
</reference>
<dbReference type="EMBL" id="JAUSTF010000002">
    <property type="protein sequence ID" value="MDQ0180116.1"/>
    <property type="molecule type" value="Genomic_DNA"/>
</dbReference>
<dbReference type="EMBL" id="JAUSRG010000001">
    <property type="protein sequence ID" value="MDP9903231.1"/>
    <property type="molecule type" value="Genomic_DNA"/>
</dbReference>
<keyword evidence="4" id="KW-1185">Reference proteome</keyword>
<evidence type="ECO:0000313" key="5">
    <source>
        <dbReference type="Proteomes" id="UP001242995"/>
    </source>
</evidence>
<evidence type="ECO:0000256" key="1">
    <source>
        <dbReference type="SAM" id="MobiDB-lite"/>
    </source>
</evidence>
<comment type="caution">
    <text evidence="2">The sequence shown here is derived from an EMBL/GenBank/DDBJ whole genome shotgun (WGS) entry which is preliminary data.</text>
</comment>
<dbReference type="AlphaFoldDB" id="A0AAW8DBC2"/>
<organism evidence="2 5">
    <name type="scientific">Arthrobacter bambusae</name>
    <dbReference type="NCBI Taxonomy" id="1338426"/>
    <lineage>
        <taxon>Bacteria</taxon>
        <taxon>Bacillati</taxon>
        <taxon>Actinomycetota</taxon>
        <taxon>Actinomycetes</taxon>
        <taxon>Micrococcales</taxon>
        <taxon>Micrococcaceae</taxon>
        <taxon>Arthrobacter</taxon>
    </lineage>
</organism>
<feature type="compositionally biased region" description="Basic and acidic residues" evidence="1">
    <location>
        <begin position="61"/>
        <end position="75"/>
    </location>
</feature>
<evidence type="ECO:0000313" key="3">
    <source>
        <dbReference type="EMBL" id="MDQ0180116.1"/>
    </source>
</evidence>
<name>A0AAW8DBC2_9MICC</name>
<protein>
    <submittedName>
        <fullName evidence="2">Uncharacterized protein</fullName>
    </submittedName>
</protein>
<dbReference type="Proteomes" id="UP001230951">
    <property type="component" value="Unassembled WGS sequence"/>
</dbReference>
<accession>A0AAW8DBC2</accession>
<sequence length="75" mass="8633">MAQLAELYDADKRTRVTQIRELAAKLTIPHPLNNVQYADGISSCRHARKHPGFQHCAQTVRPDEPKTSRREDTHR</sequence>
<dbReference type="Proteomes" id="UP001242995">
    <property type="component" value="Unassembled WGS sequence"/>
</dbReference>
<gene>
    <name evidence="2" type="ORF">J2S90_000171</name>
    <name evidence="3" type="ORF">J2S93_001532</name>
</gene>
<evidence type="ECO:0000313" key="4">
    <source>
        <dbReference type="Proteomes" id="UP001230951"/>
    </source>
</evidence>